<evidence type="ECO:0000313" key="9">
    <source>
        <dbReference type="Proteomes" id="UP000181884"/>
    </source>
</evidence>
<dbReference type="Pfam" id="PF06081">
    <property type="entry name" value="ArAE_1"/>
    <property type="match status" value="1"/>
</dbReference>
<evidence type="ECO:0000256" key="1">
    <source>
        <dbReference type="ARBA" id="ARBA00004651"/>
    </source>
</evidence>
<keyword evidence="3 6" id="KW-0812">Transmembrane</keyword>
<sequence length="325" mass="36914">MRIGLRTVKTALSAMLAYIVADLLHLLYPTAAGIIAVLSVTNTKRSSWITGFSRLASLALATAVSLVVFNLLGYTPLAFGMYLLLFIPLAVRLGLSEGIVVSSVLATHYLVEQRMDLAIILNEFLLMGLGVGFALLMNLYMPDVEKRLKENQQVIESEFRTILRGLSVCLTSEEPVDLTENCDQLLLYIDESQNWAVQHAENRLFSSGSYYLEYLQMRRLQMHTLRDMVEVVQFISAAARRDQLQVSQIENLQQLLLFTAENLAEENDSQEFKAMIQETLADYRQQPLPTTREEFEIRASLFQLLQLFQNFIEIKVSFVQTTVKK</sequence>
<dbReference type="GO" id="GO:0005886">
    <property type="term" value="C:plasma membrane"/>
    <property type="evidence" value="ECO:0007669"/>
    <property type="project" value="UniProtKB-SubCell"/>
</dbReference>
<reference evidence="8 9" key="1">
    <citation type="submission" date="2014-12" db="EMBL/GenBank/DDBJ databases">
        <title>Draft genome sequences of 29 type strains of Enterococci.</title>
        <authorList>
            <person name="Zhong Z."/>
            <person name="Sun Z."/>
            <person name="Liu W."/>
            <person name="Zhang W."/>
            <person name="Zhang H."/>
        </authorList>
    </citation>
    <scope>NUCLEOTIDE SEQUENCE [LARGE SCALE GENOMIC DNA]</scope>
    <source>
        <strain evidence="8 9">DSM 17029</strain>
    </source>
</reference>
<dbReference type="PANTHER" id="PTHR40064:SF1">
    <property type="entry name" value="MEMBRANE PROTEIN"/>
    <property type="match status" value="1"/>
</dbReference>
<evidence type="ECO:0000313" key="8">
    <source>
        <dbReference type="EMBL" id="OJG19895.1"/>
    </source>
</evidence>
<keyword evidence="5 6" id="KW-0472">Membrane</keyword>
<dbReference type="Pfam" id="PF11728">
    <property type="entry name" value="ArAE_1_C"/>
    <property type="match status" value="1"/>
</dbReference>
<keyword evidence="4 6" id="KW-1133">Transmembrane helix</keyword>
<evidence type="ECO:0000259" key="7">
    <source>
        <dbReference type="Pfam" id="PF11728"/>
    </source>
</evidence>
<dbReference type="InterPro" id="IPR038323">
    <property type="entry name" value="ArAE_1_C_sf"/>
</dbReference>
<evidence type="ECO:0000256" key="3">
    <source>
        <dbReference type="ARBA" id="ARBA00022692"/>
    </source>
</evidence>
<dbReference type="RefSeq" id="WP_067391482.1">
    <property type="nucleotide sequence ID" value="NZ_JXKH01000001.1"/>
</dbReference>
<organism evidence="8 9">
    <name type="scientific">Enterococcus canis</name>
    <dbReference type="NCBI Taxonomy" id="214095"/>
    <lineage>
        <taxon>Bacteria</taxon>
        <taxon>Bacillati</taxon>
        <taxon>Bacillota</taxon>
        <taxon>Bacilli</taxon>
        <taxon>Lactobacillales</taxon>
        <taxon>Enterococcaceae</taxon>
        <taxon>Enterococcus</taxon>
    </lineage>
</organism>
<dbReference type="InterPro" id="IPR010343">
    <property type="entry name" value="ArAE_1"/>
</dbReference>
<feature type="transmembrane region" description="Helical" evidence="6">
    <location>
        <begin position="52"/>
        <end position="73"/>
    </location>
</feature>
<proteinExistence type="predicted"/>
<keyword evidence="9" id="KW-1185">Reference proteome</keyword>
<comment type="subcellular location">
    <subcellularLocation>
        <location evidence="1">Cell membrane</location>
        <topology evidence="1">Multi-pass membrane protein</topology>
    </subcellularLocation>
</comment>
<dbReference type="PANTHER" id="PTHR40064">
    <property type="entry name" value="MEMBRANE PROTEIN-RELATED"/>
    <property type="match status" value="1"/>
</dbReference>
<feature type="transmembrane region" description="Helical" evidence="6">
    <location>
        <begin position="79"/>
        <end position="105"/>
    </location>
</feature>
<evidence type="ECO:0000256" key="2">
    <source>
        <dbReference type="ARBA" id="ARBA00022475"/>
    </source>
</evidence>
<accession>A0A1L8RJL3</accession>
<keyword evidence="2" id="KW-1003">Cell membrane</keyword>
<dbReference type="Gene3D" id="1.20.120.940">
    <property type="entry name" value="Putative aromatic acid exporter, C-terminal domain"/>
    <property type="match status" value="1"/>
</dbReference>
<feature type="domain" description="Putative aromatic acid exporter C-terminal" evidence="7">
    <location>
        <begin position="145"/>
        <end position="315"/>
    </location>
</feature>
<dbReference type="InterPro" id="IPR021062">
    <property type="entry name" value="ArAE_1_C"/>
</dbReference>
<dbReference type="InterPro" id="IPR052984">
    <property type="entry name" value="UPF0421"/>
</dbReference>
<feature type="transmembrane region" description="Helical" evidence="6">
    <location>
        <begin position="15"/>
        <end position="40"/>
    </location>
</feature>
<evidence type="ECO:0000256" key="5">
    <source>
        <dbReference type="ARBA" id="ARBA00023136"/>
    </source>
</evidence>
<name>A0A1L8RJL3_9ENTE</name>
<protein>
    <recommendedName>
        <fullName evidence="7">Putative aromatic acid exporter C-terminal domain-containing protein</fullName>
    </recommendedName>
</protein>
<dbReference type="Proteomes" id="UP000181884">
    <property type="component" value="Unassembled WGS sequence"/>
</dbReference>
<comment type="caution">
    <text evidence="8">The sequence shown here is derived from an EMBL/GenBank/DDBJ whole genome shotgun (WGS) entry which is preliminary data.</text>
</comment>
<gene>
    <name evidence="8" type="ORF">RU97_GL000128</name>
</gene>
<evidence type="ECO:0000256" key="6">
    <source>
        <dbReference type="SAM" id="Phobius"/>
    </source>
</evidence>
<feature type="transmembrane region" description="Helical" evidence="6">
    <location>
        <begin position="117"/>
        <end position="141"/>
    </location>
</feature>
<dbReference type="EMBL" id="JXKH01000001">
    <property type="protein sequence ID" value="OJG19895.1"/>
    <property type="molecule type" value="Genomic_DNA"/>
</dbReference>
<evidence type="ECO:0000256" key="4">
    <source>
        <dbReference type="ARBA" id="ARBA00022989"/>
    </source>
</evidence>
<dbReference type="AlphaFoldDB" id="A0A1L8RJL3"/>